<dbReference type="Proteomes" id="UP000807769">
    <property type="component" value="Unassembled WGS sequence"/>
</dbReference>
<dbReference type="GeneID" id="64631612"/>
<sequence>MIPSIFPPSHFAFFRVQTPQYEIDIRYFSTSPLNECPANHFVPIHNVLDQGAQ</sequence>
<keyword evidence="2" id="KW-1185">Reference proteome</keyword>
<name>A0A9P7DGD2_9AGAM</name>
<dbReference type="AlphaFoldDB" id="A0A9P7DGD2"/>
<protein>
    <submittedName>
        <fullName evidence="1">Uncharacterized protein</fullName>
    </submittedName>
</protein>
<dbReference type="EMBL" id="JABBWG010000559">
    <property type="protein sequence ID" value="KAG1791782.1"/>
    <property type="molecule type" value="Genomic_DNA"/>
</dbReference>
<comment type="caution">
    <text evidence="1">The sequence shown here is derived from an EMBL/GenBank/DDBJ whole genome shotgun (WGS) entry which is preliminary data.</text>
</comment>
<evidence type="ECO:0000313" key="2">
    <source>
        <dbReference type="Proteomes" id="UP000807769"/>
    </source>
</evidence>
<organism evidence="1 2">
    <name type="scientific">Suillus subaureus</name>
    <dbReference type="NCBI Taxonomy" id="48587"/>
    <lineage>
        <taxon>Eukaryota</taxon>
        <taxon>Fungi</taxon>
        <taxon>Dikarya</taxon>
        <taxon>Basidiomycota</taxon>
        <taxon>Agaricomycotina</taxon>
        <taxon>Agaricomycetes</taxon>
        <taxon>Agaricomycetidae</taxon>
        <taxon>Boletales</taxon>
        <taxon>Suillineae</taxon>
        <taxon>Suillaceae</taxon>
        <taxon>Suillus</taxon>
    </lineage>
</organism>
<reference evidence="1" key="1">
    <citation type="journal article" date="2020" name="New Phytol.">
        <title>Comparative genomics reveals dynamic genome evolution in host specialist ectomycorrhizal fungi.</title>
        <authorList>
            <person name="Lofgren L.A."/>
            <person name="Nguyen N.H."/>
            <person name="Vilgalys R."/>
            <person name="Ruytinx J."/>
            <person name="Liao H.L."/>
            <person name="Branco S."/>
            <person name="Kuo A."/>
            <person name="LaButti K."/>
            <person name="Lipzen A."/>
            <person name="Andreopoulos W."/>
            <person name="Pangilinan J."/>
            <person name="Riley R."/>
            <person name="Hundley H."/>
            <person name="Na H."/>
            <person name="Barry K."/>
            <person name="Grigoriev I.V."/>
            <person name="Stajich J.E."/>
            <person name="Kennedy P.G."/>
        </authorList>
    </citation>
    <scope>NUCLEOTIDE SEQUENCE</scope>
    <source>
        <strain evidence="1">MN1</strain>
    </source>
</reference>
<gene>
    <name evidence="1" type="ORF">BJ212DRAFT_1418610</name>
</gene>
<proteinExistence type="predicted"/>
<evidence type="ECO:0000313" key="1">
    <source>
        <dbReference type="EMBL" id="KAG1791782.1"/>
    </source>
</evidence>
<dbReference type="RefSeq" id="XP_041184856.1">
    <property type="nucleotide sequence ID" value="XM_041337596.1"/>
</dbReference>
<accession>A0A9P7DGD2</accession>